<dbReference type="AlphaFoldDB" id="F8B6M3"/>
<evidence type="ECO:0000259" key="6">
    <source>
        <dbReference type="PROSITE" id="PS51186"/>
    </source>
</evidence>
<dbReference type="eggNOG" id="COG3153">
    <property type="taxonomic scope" value="Bacteria"/>
</dbReference>
<gene>
    <name evidence="7" type="ordered locus">FsymDg_2906</name>
</gene>
<dbReference type="InterPro" id="IPR000182">
    <property type="entry name" value="GNAT_dom"/>
</dbReference>
<dbReference type="RefSeq" id="WP_013874133.1">
    <property type="nucleotide sequence ID" value="NC_015656.1"/>
</dbReference>
<dbReference type="SUPFAM" id="SSF55729">
    <property type="entry name" value="Acyl-CoA N-acyltransferases (Nat)"/>
    <property type="match status" value="1"/>
</dbReference>
<dbReference type="EMBL" id="CP002801">
    <property type="protein sequence ID" value="AEH10232.1"/>
    <property type="molecule type" value="Genomic_DNA"/>
</dbReference>
<dbReference type="InterPro" id="IPR016181">
    <property type="entry name" value="Acyl_CoA_acyltransferase"/>
</dbReference>
<dbReference type="HOGENOM" id="CLU_101288_0_0_11"/>
<reference evidence="7 8" key="1">
    <citation type="submission" date="2011-05" db="EMBL/GenBank/DDBJ databases">
        <title>Complete sequence of chromosome of Frankia symbiont of Datisca glomerata.</title>
        <authorList>
            <consortium name="US DOE Joint Genome Institute"/>
            <person name="Lucas S."/>
            <person name="Han J."/>
            <person name="Lapidus A."/>
            <person name="Cheng J.-F."/>
            <person name="Goodwin L."/>
            <person name="Pitluck S."/>
            <person name="Peters L."/>
            <person name="Mikhailova N."/>
            <person name="Chertkov O."/>
            <person name="Teshima H."/>
            <person name="Han C."/>
            <person name="Tapia R."/>
            <person name="Land M."/>
            <person name="Hauser L."/>
            <person name="Kyrpides N."/>
            <person name="Ivanova N."/>
            <person name="Pagani I."/>
            <person name="Berry A."/>
            <person name="Pawlowski K."/>
            <person name="Persson T."/>
            <person name="Vanden Heuvel B."/>
            <person name="Benson D."/>
            <person name="Woyke T."/>
        </authorList>
    </citation>
    <scope>NUCLEOTIDE SEQUENCE [LARGE SCALE GENOMIC DNA]</scope>
    <source>
        <strain evidence="8">4085684</strain>
    </source>
</reference>
<protein>
    <submittedName>
        <fullName evidence="7">GCN5-related N-acetyltransferase</fullName>
    </submittedName>
</protein>
<evidence type="ECO:0000313" key="8">
    <source>
        <dbReference type="Proteomes" id="UP000001549"/>
    </source>
</evidence>
<evidence type="ECO:0000256" key="2">
    <source>
        <dbReference type="ARBA" id="ARBA00022649"/>
    </source>
</evidence>
<dbReference type="GO" id="GO:0016747">
    <property type="term" value="F:acyltransferase activity, transferring groups other than amino-acyl groups"/>
    <property type="evidence" value="ECO:0007669"/>
    <property type="project" value="InterPro"/>
</dbReference>
<dbReference type="PANTHER" id="PTHR36449:SF1">
    <property type="entry name" value="ACETYLTRANSFERASE"/>
    <property type="match status" value="1"/>
</dbReference>
<organism evidence="7 8">
    <name type="scientific">Candidatus Protofrankia datiscae</name>
    <dbReference type="NCBI Taxonomy" id="2716812"/>
    <lineage>
        <taxon>Bacteria</taxon>
        <taxon>Bacillati</taxon>
        <taxon>Actinomycetota</taxon>
        <taxon>Actinomycetes</taxon>
        <taxon>Frankiales</taxon>
        <taxon>Frankiaceae</taxon>
        <taxon>Protofrankia</taxon>
    </lineage>
</organism>
<dbReference type="Pfam" id="PF13508">
    <property type="entry name" value="Acetyltransf_7"/>
    <property type="match status" value="1"/>
</dbReference>
<name>F8B6M3_9ACTN</name>
<evidence type="ECO:0000256" key="5">
    <source>
        <dbReference type="ARBA" id="ARBA00049880"/>
    </source>
</evidence>
<dbReference type="Proteomes" id="UP000001549">
    <property type="component" value="Chromosome"/>
</dbReference>
<evidence type="ECO:0000256" key="3">
    <source>
        <dbReference type="ARBA" id="ARBA00022679"/>
    </source>
</evidence>
<keyword evidence="8" id="KW-1185">Reference proteome</keyword>
<evidence type="ECO:0000313" key="7">
    <source>
        <dbReference type="EMBL" id="AEH10232.1"/>
    </source>
</evidence>
<proteinExistence type="predicted"/>
<dbReference type="STRING" id="656024.FsymDg_2906"/>
<dbReference type="CDD" id="cd04301">
    <property type="entry name" value="NAT_SF"/>
    <property type="match status" value="1"/>
</dbReference>
<comment type="catalytic activity">
    <reaction evidence="5">
        <text>glycyl-tRNA(Gly) + acetyl-CoA = N-acetylglycyl-tRNA(Gly) + CoA + H(+)</text>
        <dbReference type="Rhea" id="RHEA:81867"/>
        <dbReference type="Rhea" id="RHEA-COMP:9683"/>
        <dbReference type="Rhea" id="RHEA-COMP:19766"/>
        <dbReference type="ChEBI" id="CHEBI:15378"/>
        <dbReference type="ChEBI" id="CHEBI:57287"/>
        <dbReference type="ChEBI" id="CHEBI:57288"/>
        <dbReference type="ChEBI" id="CHEBI:78522"/>
        <dbReference type="ChEBI" id="CHEBI:232036"/>
    </reaction>
</comment>
<keyword evidence="1" id="KW-0678">Repressor</keyword>
<feature type="domain" description="N-acetyltransferase" evidence="6">
    <location>
        <begin position="1"/>
        <end position="162"/>
    </location>
</feature>
<dbReference type="KEGG" id="fsy:FsymDg_2906"/>
<keyword evidence="2" id="KW-1277">Toxin-antitoxin system</keyword>
<dbReference type="PROSITE" id="PS51186">
    <property type="entry name" value="GNAT"/>
    <property type="match status" value="1"/>
</dbReference>
<keyword evidence="4" id="KW-0012">Acyltransferase</keyword>
<evidence type="ECO:0000256" key="1">
    <source>
        <dbReference type="ARBA" id="ARBA00022491"/>
    </source>
</evidence>
<dbReference type="PANTHER" id="PTHR36449">
    <property type="entry name" value="ACETYLTRANSFERASE-RELATED"/>
    <property type="match status" value="1"/>
</dbReference>
<evidence type="ECO:0000256" key="4">
    <source>
        <dbReference type="ARBA" id="ARBA00023315"/>
    </source>
</evidence>
<accession>F8B6M3</accession>
<keyword evidence="3 7" id="KW-0808">Transferase</keyword>
<sequence length="170" mass="18405">MSGYSAPRPIAAADDLSTFDSGESSLDDWLRRRALGNQTAGASRCFVTCRDGRVVGYYALATGAVQRLDTSRRIGQGMPDPVPVILLGRLAVDVKEQGRGLGAHLLRDAITRTVAAAEIVGVRALLVHALHDQARQFYLYFGFEPSPTHPLHLFLLMKDARALTRGDTSG</sequence>
<dbReference type="Gene3D" id="3.40.630.30">
    <property type="match status" value="1"/>
</dbReference>